<dbReference type="PANTHER" id="PTHR10046">
    <property type="entry name" value="ATP DEPENDENT LON PROTEASE FAMILY MEMBER"/>
    <property type="match status" value="1"/>
</dbReference>
<keyword evidence="1 2" id="KW-0645">Protease</keyword>
<protein>
    <recommendedName>
        <fullName evidence="2">endopeptidase La</fullName>
        <ecNumber evidence="2">3.4.21.53</ecNumber>
    </recommendedName>
</protein>
<evidence type="ECO:0000313" key="6">
    <source>
        <dbReference type="Proteomes" id="UP001169066"/>
    </source>
</evidence>
<dbReference type="InterPro" id="IPR027417">
    <property type="entry name" value="P-loop_NTPase"/>
</dbReference>
<dbReference type="Pfam" id="PF05362">
    <property type="entry name" value="Lon_C"/>
    <property type="match status" value="1"/>
</dbReference>
<feature type="domain" description="Lon proteolytic" evidence="4">
    <location>
        <begin position="564"/>
        <end position="759"/>
    </location>
</feature>
<evidence type="ECO:0000256" key="3">
    <source>
        <dbReference type="SAM" id="Coils"/>
    </source>
</evidence>
<accession>A0ABT7QRT0</accession>
<evidence type="ECO:0000256" key="1">
    <source>
        <dbReference type="ARBA" id="ARBA00022670"/>
    </source>
</evidence>
<organism evidence="5 6">
    <name type="scientific">Sulfurovum xiamenensis</name>
    <dbReference type="NCBI Taxonomy" id="3019066"/>
    <lineage>
        <taxon>Bacteria</taxon>
        <taxon>Pseudomonadati</taxon>
        <taxon>Campylobacterota</taxon>
        <taxon>Epsilonproteobacteria</taxon>
        <taxon>Campylobacterales</taxon>
        <taxon>Sulfurovaceae</taxon>
        <taxon>Sulfurovum</taxon>
    </lineage>
</organism>
<evidence type="ECO:0000256" key="2">
    <source>
        <dbReference type="PROSITE-ProRule" id="PRU01122"/>
    </source>
</evidence>
<feature type="active site" evidence="2">
    <location>
        <position position="654"/>
    </location>
</feature>
<feature type="active site" evidence="2">
    <location>
        <position position="697"/>
    </location>
</feature>
<dbReference type="Pfam" id="PF13654">
    <property type="entry name" value="AAA_32"/>
    <property type="match status" value="1"/>
</dbReference>
<dbReference type="Pfam" id="PF20437">
    <property type="entry name" value="LonC_helical"/>
    <property type="match status" value="1"/>
</dbReference>
<comment type="similarity">
    <text evidence="2">Belongs to the peptidase S16 family.</text>
</comment>
<sequence length="795" mass="89670">MIKPLATDKLYNHCDLALFDFNTTAELKDPNEIIGQDRALKAISFGIGIKKEGYNLYAMGRVGSGKHTVVEKFIQSQAKDEKKPGDWCYVNNFEDSRKPIYLKLESSMGVQLKKDMEELIEELQTVIPSLFESEEYRIQKQAIIDKLTDAKEKSLREVKRRAKEENIFINYTTAGYTLAPMSHDGKVLAKEEYQALSTQDKDQIQEKILKFRNELENIVQDIVIESKIQQKEIRELERKMTKKAVDTSINELKKKYQDYEKVVSYLESVEEDIIDNSQDFLISAQNSLAMMGANYAKQSGIFNRYHINVIVAHKDQEGAPIIYEDNPTYTNLFGEIEHIAQMGTLLTDFNLIKAGALHKANGGYLILDASKVLMQPFVWEGLKRMLRSSEIRIEPLARSLSLISTLSLEPETIELDIKIVLIGDRFLYYLLYNYDPEFRELFKINADFENETVRNDENIQLYARMIGMIAKDNGLLPLDKEAVGKVIEYSSRMAEDSQKLTTHLGGLSDLLHEADFIASQEDMDHISKAQIDQAIREKIERSDRIKDKMYEAIQRGTILIETEGSSIGQINGVAVLDLGNFSFGHPSKITALTRLGKGGVINIEREAKLSGPTHDKGIMILSAYLATTYAKDFPLTMTATLVFEQSYGKIDGDSASCAELFALLSSLSEVALDQSIAVTGSVNQNGQVQAVGGINEKIEGFFDVCNLVKSKKHHGIIIPASNVKHLMLKEEVLEAVKENRFKIYAIKSVNEGLEILTGKKSGTKDANGHFPKESINYLVEEKLKLFANKSRQKKI</sequence>
<dbReference type="PRINTS" id="PR00830">
    <property type="entry name" value="ENDOLAPTASE"/>
</dbReference>
<dbReference type="SUPFAM" id="SSF52540">
    <property type="entry name" value="P-loop containing nucleoside triphosphate hydrolases"/>
    <property type="match status" value="1"/>
</dbReference>
<dbReference type="Gene3D" id="3.30.230.10">
    <property type="match status" value="1"/>
</dbReference>
<keyword evidence="6" id="KW-1185">Reference proteome</keyword>
<feature type="coiled-coil region" evidence="3">
    <location>
        <begin position="201"/>
        <end position="269"/>
    </location>
</feature>
<dbReference type="InterPro" id="IPR046844">
    <property type="entry name" value="Lon-like_helical"/>
</dbReference>
<dbReference type="GO" id="GO:0005524">
    <property type="term" value="F:ATP binding"/>
    <property type="evidence" value="ECO:0007669"/>
    <property type="project" value="UniProtKB-KW"/>
</dbReference>
<dbReference type="Proteomes" id="UP001169066">
    <property type="component" value="Unassembled WGS sequence"/>
</dbReference>
<dbReference type="InterPro" id="IPR027065">
    <property type="entry name" value="Lon_Prtase"/>
</dbReference>
<proteinExistence type="inferred from homology"/>
<dbReference type="Gene3D" id="3.40.50.300">
    <property type="entry name" value="P-loop containing nucleotide triphosphate hydrolases"/>
    <property type="match status" value="2"/>
</dbReference>
<dbReference type="Gene3D" id="1.10.8.60">
    <property type="match status" value="1"/>
</dbReference>
<reference evidence="5" key="1">
    <citation type="submission" date="2023-01" db="EMBL/GenBank/DDBJ databases">
        <title>Sulfurovum sp. XTW-4 genome assembly.</title>
        <authorList>
            <person name="Wang J."/>
        </authorList>
    </citation>
    <scope>NUCLEOTIDE SEQUENCE</scope>
    <source>
        <strain evidence="5">XTW-4</strain>
    </source>
</reference>
<evidence type="ECO:0000259" key="4">
    <source>
        <dbReference type="PROSITE" id="PS51786"/>
    </source>
</evidence>
<dbReference type="EC" id="3.4.21.53" evidence="2"/>
<keyword evidence="5" id="KW-0547">Nucleotide-binding</keyword>
<evidence type="ECO:0000313" key="5">
    <source>
        <dbReference type="EMBL" id="MDM5263254.1"/>
    </source>
</evidence>
<keyword evidence="5" id="KW-0067">ATP-binding</keyword>
<keyword evidence="2" id="KW-0720">Serine protease</keyword>
<dbReference type="RefSeq" id="WP_289401363.1">
    <property type="nucleotide sequence ID" value="NZ_JAQIBC010000002.1"/>
</dbReference>
<gene>
    <name evidence="5" type="ORF">PF327_03515</name>
</gene>
<comment type="catalytic activity">
    <reaction evidence="2">
        <text>Hydrolysis of proteins in presence of ATP.</text>
        <dbReference type="EC" id="3.4.21.53"/>
    </reaction>
</comment>
<dbReference type="InterPro" id="IPR046843">
    <property type="entry name" value="LonB_AAA-LID"/>
</dbReference>
<dbReference type="InterPro" id="IPR008269">
    <property type="entry name" value="Lon_proteolytic"/>
</dbReference>
<dbReference type="SUPFAM" id="SSF54211">
    <property type="entry name" value="Ribosomal protein S5 domain 2-like"/>
    <property type="match status" value="1"/>
</dbReference>
<keyword evidence="2" id="KW-0378">Hydrolase</keyword>
<keyword evidence="3" id="KW-0175">Coiled coil</keyword>
<dbReference type="InterPro" id="IPR041699">
    <property type="entry name" value="AAA_32"/>
</dbReference>
<dbReference type="InterPro" id="IPR014721">
    <property type="entry name" value="Ribsml_uS5_D2-typ_fold_subgr"/>
</dbReference>
<dbReference type="PROSITE" id="PS51786">
    <property type="entry name" value="LON_PROTEOLYTIC"/>
    <property type="match status" value="1"/>
</dbReference>
<name>A0ABT7QRT0_9BACT</name>
<dbReference type="InterPro" id="IPR020568">
    <property type="entry name" value="Ribosomal_Su5_D2-typ_SF"/>
</dbReference>
<comment type="caution">
    <text evidence="5">The sequence shown here is derived from an EMBL/GenBank/DDBJ whole genome shotgun (WGS) entry which is preliminary data.</text>
</comment>
<dbReference type="Pfam" id="PF20436">
    <property type="entry name" value="LonB_AAA-LID"/>
    <property type="match status" value="1"/>
</dbReference>
<dbReference type="EMBL" id="JAQIBC010000002">
    <property type="protein sequence ID" value="MDM5263254.1"/>
    <property type="molecule type" value="Genomic_DNA"/>
</dbReference>